<feature type="transmembrane region" description="Helical" evidence="5">
    <location>
        <begin position="53"/>
        <end position="73"/>
    </location>
</feature>
<keyword evidence="1" id="KW-0813">Transport</keyword>
<dbReference type="PANTHER" id="PTHR38439">
    <property type="entry name" value="AURACYANIN-B"/>
    <property type="match status" value="1"/>
</dbReference>
<reference evidence="7" key="1">
    <citation type="submission" date="2023-03" db="EMBL/GenBank/DDBJ databases">
        <title>MT1 and MT2 Draft Genomes of Novel Species.</title>
        <authorList>
            <person name="Venkateswaran K."/>
        </authorList>
    </citation>
    <scope>NUCLEOTIDE SEQUENCE</scope>
    <source>
        <strain evidence="7">F6_3S_P_2</strain>
    </source>
</reference>
<keyword evidence="8" id="KW-1185">Reference proteome</keyword>
<feature type="domain" description="Blue (type 1) copper" evidence="6">
    <location>
        <begin position="222"/>
        <end position="323"/>
    </location>
</feature>
<dbReference type="Pfam" id="PF00127">
    <property type="entry name" value="Copper-bind"/>
    <property type="match status" value="1"/>
</dbReference>
<dbReference type="InterPro" id="IPR028871">
    <property type="entry name" value="BlueCu_1_BS"/>
</dbReference>
<keyword evidence="2" id="KW-0479">Metal-binding</keyword>
<evidence type="ECO:0000256" key="4">
    <source>
        <dbReference type="ARBA" id="ARBA00023008"/>
    </source>
</evidence>
<dbReference type="SUPFAM" id="SSF49503">
    <property type="entry name" value="Cupredoxins"/>
    <property type="match status" value="1"/>
</dbReference>
<dbReference type="Gene3D" id="2.60.40.420">
    <property type="entry name" value="Cupredoxins - blue copper proteins"/>
    <property type="match status" value="1"/>
</dbReference>
<evidence type="ECO:0000313" key="8">
    <source>
        <dbReference type="Proteomes" id="UP001175097"/>
    </source>
</evidence>
<dbReference type="PROSITE" id="PS00196">
    <property type="entry name" value="COPPER_BLUE"/>
    <property type="match status" value="1"/>
</dbReference>
<dbReference type="PANTHER" id="PTHR38439:SF3">
    <property type="entry name" value="COPPER-RESISTANT CUPROPROTEIN COPI"/>
    <property type="match status" value="1"/>
</dbReference>
<protein>
    <submittedName>
        <fullName evidence="7">Plastocyanin/azurin family copper-binding protein</fullName>
    </submittedName>
</protein>
<evidence type="ECO:0000256" key="5">
    <source>
        <dbReference type="SAM" id="Phobius"/>
    </source>
</evidence>
<keyword evidence="5" id="KW-0812">Transmembrane</keyword>
<name>A0ABT8JS06_9BACL</name>
<dbReference type="EMBL" id="JAROCC010000007">
    <property type="protein sequence ID" value="MDN4607928.1"/>
    <property type="molecule type" value="Genomic_DNA"/>
</dbReference>
<gene>
    <name evidence="7" type="ORF">P5G49_10665</name>
</gene>
<proteinExistence type="predicted"/>
<organism evidence="7 8">
    <name type="scientific">Sporosarcina highlanderae</name>
    <dbReference type="NCBI Taxonomy" id="3035916"/>
    <lineage>
        <taxon>Bacteria</taxon>
        <taxon>Bacillati</taxon>
        <taxon>Bacillota</taxon>
        <taxon>Bacilli</taxon>
        <taxon>Bacillales</taxon>
        <taxon>Caryophanaceae</taxon>
        <taxon>Sporosarcina</taxon>
    </lineage>
</organism>
<keyword evidence="5" id="KW-1133">Transmembrane helix</keyword>
<dbReference type="InterPro" id="IPR008972">
    <property type="entry name" value="Cupredoxin"/>
</dbReference>
<keyword evidence="4" id="KW-0186">Copper</keyword>
<keyword evidence="3" id="KW-0249">Electron transport</keyword>
<dbReference type="Proteomes" id="UP001175097">
    <property type="component" value="Unassembled WGS sequence"/>
</dbReference>
<evidence type="ECO:0000259" key="6">
    <source>
        <dbReference type="Pfam" id="PF00127"/>
    </source>
</evidence>
<keyword evidence="5" id="KW-0472">Membrane</keyword>
<evidence type="ECO:0000313" key="7">
    <source>
        <dbReference type="EMBL" id="MDN4607928.1"/>
    </source>
</evidence>
<dbReference type="InterPro" id="IPR000923">
    <property type="entry name" value="BlueCu_1"/>
</dbReference>
<comment type="caution">
    <text evidence="7">The sequence shown here is derived from an EMBL/GenBank/DDBJ whole genome shotgun (WGS) entry which is preliminary data.</text>
</comment>
<dbReference type="RefSeq" id="WP_301243689.1">
    <property type="nucleotide sequence ID" value="NZ_JAROCC010000007.1"/>
</dbReference>
<evidence type="ECO:0000256" key="3">
    <source>
        <dbReference type="ARBA" id="ARBA00022982"/>
    </source>
</evidence>
<feature type="transmembrane region" description="Helical" evidence="5">
    <location>
        <begin position="133"/>
        <end position="154"/>
    </location>
</feature>
<evidence type="ECO:0000256" key="2">
    <source>
        <dbReference type="ARBA" id="ARBA00022723"/>
    </source>
</evidence>
<feature type="transmembrane region" description="Helical" evidence="5">
    <location>
        <begin position="166"/>
        <end position="183"/>
    </location>
</feature>
<dbReference type="InterPro" id="IPR050845">
    <property type="entry name" value="Cu-binding_ET"/>
</dbReference>
<sequence length="324" mass="35225">MQYDYGLINICQKGGGLMGDYQLFVLGSLGLLTFIVVILAVRLKKVLGTMQGMIISMFYGMNVGLTAGVLLGVTYQGELFLSTILSMAIGVFAGSLCGLCFGVLSVLEGVMAGLMGGMMGAMVGEMIRADQSISLVQIFLFLSISTIFIIAIVKTPRNAKVHKKKWLLKPLVISTFIAFYLIGGNSIAEKNRILGESSSSNSHHSATSNSTEKLNKEGQIITIDAIDMKYSTNKIIVEKDREVTLTLKNLDNIDHDIEIKVSSLPNSNESHHNHQTGSNVIHLHASPKSTETLTFTPTESGIYEFYCTIPGHKEFGMIGQFIVS</sequence>
<feature type="transmembrane region" description="Helical" evidence="5">
    <location>
        <begin position="79"/>
        <end position="103"/>
    </location>
</feature>
<evidence type="ECO:0000256" key="1">
    <source>
        <dbReference type="ARBA" id="ARBA00022448"/>
    </source>
</evidence>
<accession>A0ABT8JS06</accession>
<feature type="transmembrane region" description="Helical" evidence="5">
    <location>
        <begin position="23"/>
        <end position="41"/>
    </location>
</feature>